<keyword evidence="1" id="KW-0472">Membrane</keyword>
<organism evidence="2">
    <name type="scientific">marine sediment metagenome</name>
    <dbReference type="NCBI Taxonomy" id="412755"/>
    <lineage>
        <taxon>unclassified sequences</taxon>
        <taxon>metagenomes</taxon>
        <taxon>ecological metagenomes</taxon>
    </lineage>
</organism>
<sequence>MTAKTKLSRLQAYRRAREPASPISFIHPLTGLVYTVLTIAQVEVLRAVKRKGKMRNKLNTTLAYRRARHASTLQARRTLWSENE</sequence>
<reference evidence="2" key="1">
    <citation type="journal article" date="2015" name="Nature">
        <title>Complex archaea that bridge the gap between prokaryotes and eukaryotes.</title>
        <authorList>
            <person name="Spang A."/>
            <person name="Saw J.H."/>
            <person name="Jorgensen S.L."/>
            <person name="Zaremba-Niedzwiedzka K."/>
            <person name="Martijn J."/>
            <person name="Lind A.E."/>
            <person name="van Eijk R."/>
            <person name="Schleper C."/>
            <person name="Guy L."/>
            <person name="Ettema T.J."/>
        </authorList>
    </citation>
    <scope>NUCLEOTIDE SEQUENCE</scope>
</reference>
<dbReference type="EMBL" id="LAZR01050315">
    <property type="protein sequence ID" value="KKK87618.1"/>
    <property type="molecule type" value="Genomic_DNA"/>
</dbReference>
<protein>
    <submittedName>
        <fullName evidence="2">Uncharacterized protein</fullName>
    </submittedName>
</protein>
<feature type="transmembrane region" description="Helical" evidence="1">
    <location>
        <begin position="25"/>
        <end position="48"/>
    </location>
</feature>
<gene>
    <name evidence="2" type="ORF">LCGC14_2751430</name>
</gene>
<evidence type="ECO:0000256" key="1">
    <source>
        <dbReference type="SAM" id="Phobius"/>
    </source>
</evidence>
<comment type="caution">
    <text evidence="2">The sequence shown here is derived from an EMBL/GenBank/DDBJ whole genome shotgun (WGS) entry which is preliminary data.</text>
</comment>
<name>A0A0F8Z1S8_9ZZZZ</name>
<keyword evidence="1" id="KW-0812">Transmembrane</keyword>
<accession>A0A0F8Z1S8</accession>
<evidence type="ECO:0000313" key="2">
    <source>
        <dbReference type="EMBL" id="KKK87618.1"/>
    </source>
</evidence>
<dbReference type="AlphaFoldDB" id="A0A0F8Z1S8"/>
<keyword evidence="1" id="KW-1133">Transmembrane helix</keyword>
<proteinExistence type="predicted"/>